<sequence>IPSDGDYAEGVRTASSCVQRRFPLCDEELQGFIVFAAFLQAFVEMLGKMRNQSVKGQMYME</sequence>
<proteinExistence type="predicted"/>
<name>A0ABP0MR58_9DINO</name>
<keyword evidence="1" id="KW-0472">Membrane</keyword>
<keyword evidence="3" id="KW-1185">Reference proteome</keyword>
<evidence type="ECO:0000313" key="2">
    <source>
        <dbReference type="EMBL" id="CAK9052509.1"/>
    </source>
</evidence>
<keyword evidence="1" id="KW-1133">Transmembrane helix</keyword>
<organism evidence="2 3">
    <name type="scientific">Durusdinium trenchii</name>
    <dbReference type="NCBI Taxonomy" id="1381693"/>
    <lineage>
        <taxon>Eukaryota</taxon>
        <taxon>Sar</taxon>
        <taxon>Alveolata</taxon>
        <taxon>Dinophyceae</taxon>
        <taxon>Suessiales</taxon>
        <taxon>Symbiodiniaceae</taxon>
        <taxon>Durusdinium</taxon>
    </lineage>
</organism>
<feature type="non-terminal residue" evidence="2">
    <location>
        <position position="1"/>
    </location>
</feature>
<dbReference type="Proteomes" id="UP001642464">
    <property type="component" value="Unassembled WGS sequence"/>
</dbReference>
<dbReference type="EMBL" id="CAXAMM010022758">
    <property type="protein sequence ID" value="CAK9052509.1"/>
    <property type="molecule type" value="Genomic_DNA"/>
</dbReference>
<evidence type="ECO:0000256" key="1">
    <source>
        <dbReference type="SAM" id="Phobius"/>
    </source>
</evidence>
<protein>
    <submittedName>
        <fullName evidence="2">Uncharacterized protein</fullName>
    </submittedName>
</protein>
<accession>A0ABP0MR58</accession>
<evidence type="ECO:0000313" key="3">
    <source>
        <dbReference type="Proteomes" id="UP001642464"/>
    </source>
</evidence>
<keyword evidence="1" id="KW-0812">Transmembrane</keyword>
<gene>
    <name evidence="2" type="ORF">SCF082_LOCUS28714</name>
</gene>
<feature type="transmembrane region" description="Helical" evidence="1">
    <location>
        <begin position="29"/>
        <end position="47"/>
    </location>
</feature>
<reference evidence="2 3" key="1">
    <citation type="submission" date="2024-02" db="EMBL/GenBank/DDBJ databases">
        <authorList>
            <person name="Chen Y."/>
            <person name="Shah S."/>
            <person name="Dougan E. K."/>
            <person name="Thang M."/>
            <person name="Chan C."/>
        </authorList>
    </citation>
    <scope>NUCLEOTIDE SEQUENCE [LARGE SCALE GENOMIC DNA]</scope>
</reference>
<feature type="non-terminal residue" evidence="2">
    <location>
        <position position="61"/>
    </location>
</feature>
<comment type="caution">
    <text evidence="2">The sequence shown here is derived from an EMBL/GenBank/DDBJ whole genome shotgun (WGS) entry which is preliminary data.</text>
</comment>